<reference evidence="11 12" key="1">
    <citation type="journal article" date="2021" name="G3 (Bethesda)">
        <title>Improved contiguity of the threespine stickleback genome using long-read sequencing.</title>
        <authorList>
            <person name="Nath S."/>
            <person name="Shaw D.E."/>
            <person name="White M.A."/>
        </authorList>
    </citation>
    <scope>NUCLEOTIDE SEQUENCE [LARGE SCALE GENOMIC DNA]</scope>
    <source>
        <strain evidence="11 12">Lake Benthic</strain>
    </source>
</reference>
<feature type="region of interest" description="Disordered" evidence="9">
    <location>
        <begin position="35"/>
        <end position="78"/>
    </location>
</feature>
<dbReference type="CDD" id="cd00103">
    <property type="entry name" value="IRF"/>
    <property type="match status" value="1"/>
</dbReference>
<evidence type="ECO:0000256" key="2">
    <source>
        <dbReference type="ARBA" id="ARBA00022499"/>
    </source>
</evidence>
<dbReference type="Proteomes" id="UP000007635">
    <property type="component" value="Chromosome VII"/>
</dbReference>
<keyword evidence="12" id="KW-1185">Reference proteome</keyword>
<reference evidence="11" key="3">
    <citation type="submission" date="2025-09" db="UniProtKB">
        <authorList>
            <consortium name="Ensembl"/>
        </authorList>
    </citation>
    <scope>IDENTIFICATION</scope>
</reference>
<evidence type="ECO:0000313" key="11">
    <source>
        <dbReference type="Ensembl" id="ENSGACP00000050242.1"/>
    </source>
</evidence>
<dbReference type="GO" id="GO:0002376">
    <property type="term" value="P:immune system process"/>
    <property type="evidence" value="ECO:0007669"/>
    <property type="project" value="TreeGrafter"/>
</dbReference>
<evidence type="ECO:0000256" key="7">
    <source>
        <dbReference type="ARBA" id="ARBA00023163"/>
    </source>
</evidence>
<dbReference type="SMART" id="SM00348">
    <property type="entry name" value="IRF"/>
    <property type="match status" value="1"/>
</dbReference>
<feature type="domain" description="IRF tryptophan pentad repeat" evidence="10">
    <location>
        <begin position="105"/>
        <end position="212"/>
    </location>
</feature>
<dbReference type="GO" id="GO:0000978">
    <property type="term" value="F:RNA polymerase II cis-regulatory region sequence-specific DNA binding"/>
    <property type="evidence" value="ECO:0007669"/>
    <property type="project" value="TreeGrafter"/>
</dbReference>
<comment type="subcellular location">
    <subcellularLocation>
        <location evidence="1">Nucleus</location>
    </subcellularLocation>
</comment>
<feature type="region of interest" description="Disordered" evidence="9">
    <location>
        <begin position="215"/>
        <end position="246"/>
    </location>
</feature>
<accession>A0AAQ4QHB0</accession>
<dbReference type="PROSITE" id="PS51507">
    <property type="entry name" value="IRF_2"/>
    <property type="match status" value="1"/>
</dbReference>
<dbReference type="Pfam" id="PF00605">
    <property type="entry name" value="IRF"/>
    <property type="match status" value="1"/>
</dbReference>
<keyword evidence="5" id="KW-0238">DNA-binding</keyword>
<evidence type="ECO:0000256" key="9">
    <source>
        <dbReference type="SAM" id="MobiDB-lite"/>
    </source>
</evidence>
<dbReference type="InterPro" id="IPR001346">
    <property type="entry name" value="Interferon_reg_fact_DNA-bd_dom"/>
</dbReference>
<dbReference type="GeneTree" id="ENSGT00940000156288"/>
<evidence type="ECO:0000313" key="12">
    <source>
        <dbReference type="Proteomes" id="UP000007635"/>
    </source>
</evidence>
<evidence type="ECO:0000259" key="10">
    <source>
        <dbReference type="PROSITE" id="PS51507"/>
    </source>
</evidence>
<dbReference type="PROSITE" id="PS00601">
    <property type="entry name" value="IRF_1"/>
    <property type="match status" value="1"/>
</dbReference>
<dbReference type="AlphaFoldDB" id="A0AAQ4QHB0"/>
<dbReference type="InterPro" id="IPR036390">
    <property type="entry name" value="WH_DNA-bd_sf"/>
</dbReference>
<organism evidence="11 12">
    <name type="scientific">Gasterosteus aculeatus aculeatus</name>
    <name type="common">three-spined stickleback</name>
    <dbReference type="NCBI Taxonomy" id="481459"/>
    <lineage>
        <taxon>Eukaryota</taxon>
        <taxon>Metazoa</taxon>
        <taxon>Chordata</taxon>
        <taxon>Craniata</taxon>
        <taxon>Vertebrata</taxon>
        <taxon>Euteleostomi</taxon>
        <taxon>Actinopterygii</taxon>
        <taxon>Neopterygii</taxon>
        <taxon>Teleostei</taxon>
        <taxon>Neoteleostei</taxon>
        <taxon>Acanthomorphata</taxon>
        <taxon>Eupercaria</taxon>
        <taxon>Perciformes</taxon>
        <taxon>Cottioidei</taxon>
        <taxon>Gasterosteales</taxon>
        <taxon>Gasterosteidae</taxon>
        <taxon>Gasterosteus</taxon>
    </lineage>
</organism>
<keyword evidence="8" id="KW-0539">Nucleus</keyword>
<reference evidence="11" key="2">
    <citation type="submission" date="2025-08" db="UniProtKB">
        <authorList>
            <consortium name="Ensembl"/>
        </authorList>
    </citation>
    <scope>IDENTIFICATION</scope>
</reference>
<sequence length="393" mass="45036">MHFLFSHKIHNLHNKNGMISRKSVCCRRGPAAAHAQTTTLPGAYKSRETRDASQSRSRRVSRCREQRAGESPPEPTPNKRSVFVLFSLFTDHINKLIPSNMPVERMRMKPWIEKKIESNSISGLSWVDKDKKIFSIPWKHAARHGWEMEKDAVLFKQWAIHTGKHVEGQECDPKTWKANFRCAMNSLPDIEEVKEKSVHKGHQAVRVFRMLPATPKSRDKRCKAKETKARRKNSRIKKEEDEEYSDVVMHESMQQSAPSTQENTVDSTVPTDTLVFPLWPLSEVPDWSCSLEIESAFPNYCSHQFEVSPEHSSDYDYTENIVQICQQLEKDPHCRMGSLDGTGFLSNEACTSPGSHWSESSSVDELEETPQYLTLGTDMAPATDNIWRSFQQS</sequence>
<protein>
    <recommendedName>
        <fullName evidence="10">IRF tryptophan pentad repeat domain-containing protein</fullName>
    </recommendedName>
</protein>
<dbReference type="SUPFAM" id="SSF46785">
    <property type="entry name" value="Winged helix' DNA-binding domain"/>
    <property type="match status" value="1"/>
</dbReference>
<dbReference type="InterPro" id="IPR036388">
    <property type="entry name" value="WH-like_DNA-bd_sf"/>
</dbReference>
<evidence type="ECO:0000256" key="1">
    <source>
        <dbReference type="ARBA" id="ARBA00004123"/>
    </source>
</evidence>
<proteinExistence type="predicted"/>
<evidence type="ECO:0000256" key="3">
    <source>
        <dbReference type="ARBA" id="ARBA00022843"/>
    </source>
</evidence>
<keyword evidence="3" id="KW-0832">Ubl conjugation</keyword>
<dbReference type="PANTHER" id="PTHR11949">
    <property type="entry name" value="INTERFERON REGULATORY FACTOR"/>
    <property type="match status" value="1"/>
</dbReference>
<feature type="compositionally biased region" description="Basic residues" evidence="9">
    <location>
        <begin position="218"/>
        <end position="235"/>
    </location>
</feature>
<evidence type="ECO:0000256" key="4">
    <source>
        <dbReference type="ARBA" id="ARBA00023015"/>
    </source>
</evidence>
<keyword evidence="4" id="KW-0805">Transcription regulation</keyword>
<dbReference type="PANTHER" id="PTHR11949:SF3">
    <property type="entry name" value="INTERFERON REGULATORY FACTOR 1"/>
    <property type="match status" value="1"/>
</dbReference>
<evidence type="ECO:0000256" key="8">
    <source>
        <dbReference type="ARBA" id="ARBA00023242"/>
    </source>
</evidence>
<evidence type="ECO:0000256" key="5">
    <source>
        <dbReference type="ARBA" id="ARBA00023125"/>
    </source>
</evidence>
<dbReference type="Ensembl" id="ENSGACT00000082281.1">
    <property type="protein sequence ID" value="ENSGACP00000050242.1"/>
    <property type="gene ID" value="ENSGACG00000020876.2"/>
</dbReference>
<dbReference type="GO" id="GO:0005634">
    <property type="term" value="C:nucleus"/>
    <property type="evidence" value="ECO:0007669"/>
    <property type="project" value="UniProtKB-SubCell"/>
</dbReference>
<dbReference type="Gene3D" id="1.10.10.10">
    <property type="entry name" value="Winged helix-like DNA-binding domain superfamily/Winged helix DNA-binding domain"/>
    <property type="match status" value="1"/>
</dbReference>
<keyword evidence="7" id="KW-0804">Transcription</keyword>
<evidence type="ECO:0000256" key="6">
    <source>
        <dbReference type="ARBA" id="ARBA00023159"/>
    </source>
</evidence>
<dbReference type="InterPro" id="IPR019817">
    <property type="entry name" value="Interferon_reg_fac_CS"/>
</dbReference>
<dbReference type="PRINTS" id="PR00267">
    <property type="entry name" value="INTFRNREGFCT"/>
</dbReference>
<name>A0AAQ4QHB0_GASAC</name>
<dbReference type="GO" id="GO:0000981">
    <property type="term" value="F:DNA-binding transcription factor activity, RNA polymerase II-specific"/>
    <property type="evidence" value="ECO:0007669"/>
    <property type="project" value="TreeGrafter"/>
</dbReference>
<keyword evidence="2" id="KW-1017">Isopeptide bond</keyword>
<dbReference type="FunFam" id="1.10.10.10:FF:000065">
    <property type="entry name" value="Interferon regulatory factor"/>
    <property type="match status" value="1"/>
</dbReference>
<keyword evidence="6" id="KW-0010">Activator</keyword>